<reference evidence="4 5" key="1">
    <citation type="journal article" date="2022" name="Nat. Plants">
        <title>Genomes of leafy and leafless Platanthera orchids illuminate the evolution of mycoheterotrophy.</title>
        <authorList>
            <person name="Li M.H."/>
            <person name="Liu K.W."/>
            <person name="Li Z."/>
            <person name="Lu H.C."/>
            <person name="Ye Q.L."/>
            <person name="Zhang D."/>
            <person name="Wang J.Y."/>
            <person name="Li Y.F."/>
            <person name="Zhong Z.M."/>
            <person name="Liu X."/>
            <person name="Yu X."/>
            <person name="Liu D.K."/>
            <person name="Tu X.D."/>
            <person name="Liu B."/>
            <person name="Hao Y."/>
            <person name="Liao X.Y."/>
            <person name="Jiang Y.T."/>
            <person name="Sun W.H."/>
            <person name="Chen J."/>
            <person name="Chen Y.Q."/>
            <person name="Ai Y."/>
            <person name="Zhai J.W."/>
            <person name="Wu S.S."/>
            <person name="Zhou Z."/>
            <person name="Hsiao Y.Y."/>
            <person name="Wu W.L."/>
            <person name="Chen Y.Y."/>
            <person name="Lin Y.F."/>
            <person name="Hsu J.L."/>
            <person name="Li C.Y."/>
            <person name="Wang Z.W."/>
            <person name="Zhao X."/>
            <person name="Zhong W.Y."/>
            <person name="Ma X.K."/>
            <person name="Ma L."/>
            <person name="Huang J."/>
            <person name="Chen G.Z."/>
            <person name="Huang M.Z."/>
            <person name="Huang L."/>
            <person name="Peng D.H."/>
            <person name="Luo Y.B."/>
            <person name="Zou S.Q."/>
            <person name="Chen S.P."/>
            <person name="Lan S."/>
            <person name="Tsai W.C."/>
            <person name="Van de Peer Y."/>
            <person name="Liu Z.J."/>
        </authorList>
    </citation>
    <scope>NUCLEOTIDE SEQUENCE [LARGE SCALE GENOMIC DNA]</scope>
    <source>
        <strain evidence="4">Lor287</strain>
    </source>
</reference>
<sequence length="275" mass="29132">MGEQSPPSPTDAALTKVFVGGLAWETHREALCDHFLKFGDILEAVIITDKLTGRSKGYGFVTFKDADAAKKACEDSAPLINGRKANCNIAYLGARRGVTGKISPPASPAPKYAATTASARPAAVPWFFPSGASPSSQTASPFQQHYPAVVLPYYPSTYGYSPSFVTPSNMSYRTTPSHSHAGGAYVPGHFSYPVQGGGMPAPLAVAPAYHPMYQFHHHHHLSHSTGNYGISVTQFPPVTTVSSDPIRTPHTSNLPEAVPAIPASSHARLASAEAF</sequence>
<evidence type="ECO:0000256" key="2">
    <source>
        <dbReference type="PROSITE-ProRule" id="PRU00176"/>
    </source>
</evidence>
<feature type="domain" description="RRM" evidence="3">
    <location>
        <begin position="15"/>
        <end position="92"/>
    </location>
</feature>
<dbReference type="PROSITE" id="PS50102">
    <property type="entry name" value="RRM"/>
    <property type="match status" value="1"/>
</dbReference>
<keyword evidence="5" id="KW-1185">Reference proteome</keyword>
<proteinExistence type="predicted"/>
<dbReference type="InterPro" id="IPR035979">
    <property type="entry name" value="RBD_domain_sf"/>
</dbReference>
<dbReference type="Pfam" id="PF00076">
    <property type="entry name" value="RRM_1"/>
    <property type="match status" value="1"/>
</dbReference>
<comment type="caution">
    <text evidence="4">The sequence shown here is derived from an EMBL/GenBank/DDBJ whole genome shotgun (WGS) entry which is preliminary data.</text>
</comment>
<protein>
    <recommendedName>
        <fullName evidence="3">RRM domain-containing protein</fullName>
    </recommendedName>
</protein>
<accession>A0AAP0BPK2</accession>
<dbReference type="PANTHER" id="PTHR11176">
    <property type="entry name" value="BOULE-RELATED"/>
    <property type="match status" value="1"/>
</dbReference>
<dbReference type="Gene3D" id="3.30.70.330">
    <property type="match status" value="1"/>
</dbReference>
<evidence type="ECO:0000313" key="4">
    <source>
        <dbReference type="EMBL" id="KAK8946716.1"/>
    </source>
</evidence>
<organism evidence="4 5">
    <name type="scientific">Platanthera zijinensis</name>
    <dbReference type="NCBI Taxonomy" id="2320716"/>
    <lineage>
        <taxon>Eukaryota</taxon>
        <taxon>Viridiplantae</taxon>
        <taxon>Streptophyta</taxon>
        <taxon>Embryophyta</taxon>
        <taxon>Tracheophyta</taxon>
        <taxon>Spermatophyta</taxon>
        <taxon>Magnoliopsida</taxon>
        <taxon>Liliopsida</taxon>
        <taxon>Asparagales</taxon>
        <taxon>Orchidaceae</taxon>
        <taxon>Orchidoideae</taxon>
        <taxon>Orchideae</taxon>
        <taxon>Orchidinae</taxon>
        <taxon>Platanthera</taxon>
    </lineage>
</organism>
<evidence type="ECO:0000259" key="3">
    <source>
        <dbReference type="PROSITE" id="PS50102"/>
    </source>
</evidence>
<keyword evidence="1 2" id="KW-0694">RNA-binding</keyword>
<dbReference type="InterPro" id="IPR000504">
    <property type="entry name" value="RRM_dom"/>
</dbReference>
<dbReference type="SUPFAM" id="SSF54928">
    <property type="entry name" value="RNA-binding domain, RBD"/>
    <property type="match status" value="1"/>
</dbReference>
<dbReference type="EMBL" id="JBBWWQ010000005">
    <property type="protein sequence ID" value="KAK8946716.1"/>
    <property type="molecule type" value="Genomic_DNA"/>
</dbReference>
<dbReference type="GO" id="GO:0003723">
    <property type="term" value="F:RNA binding"/>
    <property type="evidence" value="ECO:0007669"/>
    <property type="project" value="UniProtKB-UniRule"/>
</dbReference>
<dbReference type="SMART" id="SM00360">
    <property type="entry name" value="RRM"/>
    <property type="match status" value="1"/>
</dbReference>
<dbReference type="InterPro" id="IPR012677">
    <property type="entry name" value="Nucleotide-bd_a/b_plait_sf"/>
</dbReference>
<evidence type="ECO:0000256" key="1">
    <source>
        <dbReference type="ARBA" id="ARBA00022884"/>
    </source>
</evidence>
<gene>
    <name evidence="4" type="ORF">KSP39_PZI007307</name>
</gene>
<name>A0AAP0BPK2_9ASPA</name>
<dbReference type="AlphaFoldDB" id="A0AAP0BPK2"/>
<dbReference type="PANTHER" id="PTHR11176:SF46">
    <property type="entry name" value="RRM DOMAIN-CONTAINING PROTEIN"/>
    <property type="match status" value="1"/>
</dbReference>
<dbReference type="Proteomes" id="UP001418222">
    <property type="component" value="Unassembled WGS sequence"/>
</dbReference>
<evidence type="ECO:0000313" key="5">
    <source>
        <dbReference type="Proteomes" id="UP001418222"/>
    </source>
</evidence>